<feature type="region of interest" description="Disordered" evidence="1">
    <location>
        <begin position="1"/>
        <end position="29"/>
    </location>
</feature>
<feature type="transmembrane region" description="Helical" evidence="2">
    <location>
        <begin position="36"/>
        <end position="54"/>
    </location>
</feature>
<protein>
    <submittedName>
        <fullName evidence="3">RHTO0S20e00320g1_1</fullName>
    </submittedName>
</protein>
<accession>A0A061BNT3</accession>
<feature type="region of interest" description="Disordered" evidence="1">
    <location>
        <begin position="653"/>
        <end position="692"/>
    </location>
</feature>
<dbReference type="AlphaFoldDB" id="A0A061BNT3"/>
<sequence>MSRTPYTPLPTSSPSPGSPSPHSPPSRYPRPSRRTLFLLVSLSLAFFLFLGALVHPEPIKSAVQKGKEAVVSASSGWSWDWDSASLAEWQVQPVDEKGVDAELETSEVSTSSEEEADSVTEGKEDAPVVHETADDEVQWTRVGGDEAKSEAEENVDCSGDVRELLSTPDFWKVEESSPMSYSISPRDYPPFSPACLSQAVFSARLVSLLPDGSPSPIAAQTLLSLPVPTLSNSLDAYEFSIPSTPSLPRGSYAVEVFLDFGFYVGVLEGIPCGENERTCNGWKIAQDEGQELRYVGEKIEVVSGRVVELGGDSPAADSLPVCTDLSSLSGFWSNLSYIPTSPACSLATPSLPLPFVPTSTSSPPSPPIWINLVGDSNTRNMFNHLTASLGGGHKIFAPKVTDSPTHNGTHGTVAFRYRSGHPSPNERKGVPDVVVTWAWWYQNAHTVGSEATTAAGRQAEFDAALDANRDDLVNLVDTDLASYLRYTNAESTLSFAPDLAAIAPTIKPYRTYLSLGSHGEDLSIPGVTASLDALFSPTSGLSRSKRDASNLRLFTTTLVNARYIPLDRFPHQDLLRNNALISAKNAYTASSARDEFLEEGRVLDVEQLTRGIVDSDEWMKTSHGKPDAVHFRGEVYDEWVRLVWTDLMKGADGAATGETVGADEARRRWKRRVSEWEDEPEEEEVDEPAYGF</sequence>
<feature type="compositionally biased region" description="Basic and acidic residues" evidence="1">
    <location>
        <begin position="120"/>
        <end position="131"/>
    </location>
</feature>
<keyword evidence="2" id="KW-0812">Transmembrane</keyword>
<evidence type="ECO:0000313" key="3">
    <source>
        <dbReference type="EMBL" id="CDR48739.1"/>
    </source>
</evidence>
<reference evidence="3" key="1">
    <citation type="journal article" date="2014" name="Genome Announc.">
        <title>Draft genome sequence of Rhodosporidium toruloides CECT1137, an oleaginous yeast of biotechnological interest.</title>
        <authorList>
            <person name="Morin N."/>
            <person name="Calcas X."/>
            <person name="Devillers H."/>
            <person name="Durrens P."/>
            <person name="Sherman D.J."/>
            <person name="Nicaud J.-M."/>
            <person name="Neuveglise C."/>
        </authorList>
    </citation>
    <scope>NUCLEOTIDE SEQUENCE</scope>
    <source>
        <strain evidence="3">CECT1137</strain>
    </source>
</reference>
<keyword evidence="2" id="KW-1133">Transmembrane helix</keyword>
<name>A0A061BNT3_RHOTO</name>
<organism evidence="3">
    <name type="scientific">Rhodotorula toruloides</name>
    <name type="common">Yeast</name>
    <name type="synonym">Rhodosporidium toruloides</name>
    <dbReference type="NCBI Taxonomy" id="5286"/>
    <lineage>
        <taxon>Eukaryota</taxon>
        <taxon>Fungi</taxon>
        <taxon>Dikarya</taxon>
        <taxon>Basidiomycota</taxon>
        <taxon>Pucciniomycotina</taxon>
        <taxon>Microbotryomycetes</taxon>
        <taxon>Sporidiobolales</taxon>
        <taxon>Sporidiobolaceae</taxon>
        <taxon>Rhodotorula</taxon>
    </lineage>
</organism>
<feature type="region of interest" description="Disordered" evidence="1">
    <location>
        <begin position="99"/>
        <end position="131"/>
    </location>
</feature>
<gene>
    <name evidence="3" type="ORF">RHTO0S_20e00320g</name>
</gene>
<feature type="compositionally biased region" description="Acidic residues" evidence="1">
    <location>
        <begin position="676"/>
        <end position="692"/>
    </location>
</feature>
<keyword evidence="2" id="KW-0472">Membrane</keyword>
<evidence type="ECO:0000256" key="2">
    <source>
        <dbReference type="SAM" id="Phobius"/>
    </source>
</evidence>
<feature type="compositionally biased region" description="Pro residues" evidence="1">
    <location>
        <begin position="7"/>
        <end position="28"/>
    </location>
</feature>
<dbReference type="EMBL" id="LK052955">
    <property type="protein sequence ID" value="CDR48739.1"/>
    <property type="molecule type" value="Genomic_DNA"/>
</dbReference>
<proteinExistence type="predicted"/>
<dbReference type="OrthoDB" id="2525947at2759"/>
<evidence type="ECO:0000256" key="1">
    <source>
        <dbReference type="SAM" id="MobiDB-lite"/>
    </source>
</evidence>